<dbReference type="EMBL" id="FNTV01000001">
    <property type="protein sequence ID" value="SEE81899.1"/>
    <property type="molecule type" value="Genomic_DNA"/>
</dbReference>
<reference evidence="1 2" key="1">
    <citation type="submission" date="2016-10" db="EMBL/GenBank/DDBJ databases">
        <authorList>
            <person name="de Groot N.N."/>
        </authorList>
    </citation>
    <scope>NUCLEOTIDE SEQUENCE [LARGE SCALE GENOMIC DNA]</scope>
    <source>
        <strain evidence="1 2">DSM 22274</strain>
    </source>
</reference>
<evidence type="ECO:0000313" key="2">
    <source>
        <dbReference type="Proteomes" id="UP000182725"/>
    </source>
</evidence>
<dbReference type="RefSeq" id="WP_074711946.1">
    <property type="nucleotide sequence ID" value="NZ_FNTV01000001.1"/>
</dbReference>
<protein>
    <recommendedName>
        <fullName evidence="3">Transglycosylase SLT domain-containing protein</fullName>
    </recommendedName>
</protein>
<proteinExistence type="predicted"/>
<organism evidence="1 2">
    <name type="scientific">Arthrobacter alpinus</name>
    <dbReference type="NCBI Taxonomy" id="656366"/>
    <lineage>
        <taxon>Bacteria</taxon>
        <taxon>Bacillati</taxon>
        <taxon>Actinomycetota</taxon>
        <taxon>Actinomycetes</taxon>
        <taxon>Micrococcales</taxon>
        <taxon>Micrococcaceae</taxon>
        <taxon>Arthrobacter</taxon>
    </lineage>
</organism>
<dbReference type="InterPro" id="IPR023346">
    <property type="entry name" value="Lysozyme-like_dom_sf"/>
</dbReference>
<evidence type="ECO:0008006" key="3">
    <source>
        <dbReference type="Google" id="ProtNLM"/>
    </source>
</evidence>
<dbReference type="SUPFAM" id="SSF53955">
    <property type="entry name" value="Lysozyme-like"/>
    <property type="match status" value="1"/>
</dbReference>
<name>A0A1H5LXW7_9MICC</name>
<sequence>MTAAPQRGRRRAEQVRRQSLFGLSFARTARMGTHAAGAATSPVTKTAKCMAAVAVVGGLVAAGAIAQQVNHTVDPTLASMVSSAETSAAPESISASDNATISFPGLSVTSKASASASPSASATPSAAALGSDVLPAAAEVTPVAPSPTPVPAVAVDDPAAAKAYAATQVSARGWGAGEMSCLTQLWERESNWRTTAMNPDGGAYGIVQSLPAEKMASVGADYLTNYETQIKWGLNYITDTYSTPCGAWAHSNAVNWY</sequence>
<gene>
    <name evidence="1" type="ORF">SAMN04489740_2663</name>
</gene>
<evidence type="ECO:0000313" key="1">
    <source>
        <dbReference type="EMBL" id="SEE81899.1"/>
    </source>
</evidence>
<accession>A0A1H5LXW7</accession>
<dbReference type="AlphaFoldDB" id="A0A1H5LXW7"/>
<dbReference type="Proteomes" id="UP000182725">
    <property type="component" value="Unassembled WGS sequence"/>
</dbReference>